<keyword evidence="3" id="KW-1185">Reference proteome</keyword>
<organism evidence="2 3">
    <name type="scientific">Paxillus rubicundulus Ve08.2h10</name>
    <dbReference type="NCBI Taxonomy" id="930991"/>
    <lineage>
        <taxon>Eukaryota</taxon>
        <taxon>Fungi</taxon>
        <taxon>Dikarya</taxon>
        <taxon>Basidiomycota</taxon>
        <taxon>Agaricomycotina</taxon>
        <taxon>Agaricomycetes</taxon>
        <taxon>Agaricomycetidae</taxon>
        <taxon>Boletales</taxon>
        <taxon>Paxilineae</taxon>
        <taxon>Paxillaceae</taxon>
        <taxon>Paxillus</taxon>
    </lineage>
</organism>
<evidence type="ECO:0000256" key="1">
    <source>
        <dbReference type="SAM" id="MobiDB-lite"/>
    </source>
</evidence>
<evidence type="ECO:0000313" key="2">
    <source>
        <dbReference type="EMBL" id="KIK81919.1"/>
    </source>
</evidence>
<protein>
    <submittedName>
        <fullName evidence="2">Unplaced genomic scaffold scaffold_885, whole genome shotgun sequence</fullName>
    </submittedName>
</protein>
<sequence length="399" mass="44282">MRGRVCTSMLAHLINLLVLTYFNYVSSWSFQIRQTLKSLTKESSEEAWFVACDVIFDAMLSDESHLDFGDNLMLTGTAGRERRWKKMRASQTSRPWGQPQSDLTQHQWYRGRSALRQMELPAPMEVVRNGLSVLKVDKGKGKEVVTGGKKRLARCPSVILTESENESESSQSNHPPSWAPFNPKSSRPVAHILKCAQVAFIFQRKEDDNNVESPPMAGSTSSCATCRAKCVECQRTLGDACTLCRKCKVKCSLATKDRRVKGQKSKASIADVDVGVNLAAWPSTSKDQAPPPANADETALLHQKSWRLLRRHSQEWEKTVPPPPPPAAASSTVMDNATATIKKHLKMLELTVESLIFKLVMADGEDDIGSVQLDAMFGTGIRSGEEKDLRFWGPAHTPP</sequence>
<name>A0A0D0DJV2_9AGAM</name>
<accession>A0A0D0DJV2</accession>
<dbReference type="Proteomes" id="UP000054538">
    <property type="component" value="Unassembled WGS sequence"/>
</dbReference>
<reference evidence="2 3" key="1">
    <citation type="submission" date="2014-04" db="EMBL/GenBank/DDBJ databases">
        <authorList>
            <consortium name="DOE Joint Genome Institute"/>
            <person name="Kuo A."/>
            <person name="Kohler A."/>
            <person name="Jargeat P."/>
            <person name="Nagy L.G."/>
            <person name="Floudas D."/>
            <person name="Copeland A."/>
            <person name="Barry K.W."/>
            <person name="Cichocki N."/>
            <person name="Veneault-Fourrey C."/>
            <person name="LaButti K."/>
            <person name="Lindquist E.A."/>
            <person name="Lipzen A."/>
            <person name="Lundell T."/>
            <person name="Morin E."/>
            <person name="Murat C."/>
            <person name="Sun H."/>
            <person name="Tunlid A."/>
            <person name="Henrissat B."/>
            <person name="Grigoriev I.V."/>
            <person name="Hibbett D.S."/>
            <person name="Martin F."/>
            <person name="Nordberg H.P."/>
            <person name="Cantor M.N."/>
            <person name="Hua S.X."/>
        </authorList>
    </citation>
    <scope>NUCLEOTIDE SEQUENCE [LARGE SCALE GENOMIC DNA]</scope>
    <source>
        <strain evidence="2 3">Ve08.2h10</strain>
    </source>
</reference>
<reference evidence="3" key="2">
    <citation type="submission" date="2015-01" db="EMBL/GenBank/DDBJ databases">
        <title>Evolutionary Origins and Diversification of the Mycorrhizal Mutualists.</title>
        <authorList>
            <consortium name="DOE Joint Genome Institute"/>
            <consortium name="Mycorrhizal Genomics Consortium"/>
            <person name="Kohler A."/>
            <person name="Kuo A."/>
            <person name="Nagy L.G."/>
            <person name="Floudas D."/>
            <person name="Copeland A."/>
            <person name="Barry K.W."/>
            <person name="Cichocki N."/>
            <person name="Veneault-Fourrey C."/>
            <person name="LaButti K."/>
            <person name="Lindquist E.A."/>
            <person name="Lipzen A."/>
            <person name="Lundell T."/>
            <person name="Morin E."/>
            <person name="Murat C."/>
            <person name="Riley R."/>
            <person name="Ohm R."/>
            <person name="Sun H."/>
            <person name="Tunlid A."/>
            <person name="Henrissat B."/>
            <person name="Grigoriev I.V."/>
            <person name="Hibbett D.S."/>
            <person name="Martin F."/>
        </authorList>
    </citation>
    <scope>NUCLEOTIDE SEQUENCE [LARGE SCALE GENOMIC DNA]</scope>
    <source>
        <strain evidence="3">Ve08.2h10</strain>
    </source>
</reference>
<gene>
    <name evidence="2" type="ORF">PAXRUDRAFT_27735</name>
</gene>
<evidence type="ECO:0000313" key="3">
    <source>
        <dbReference type="Proteomes" id="UP000054538"/>
    </source>
</evidence>
<proteinExistence type="predicted"/>
<dbReference type="InParanoid" id="A0A0D0DJV2"/>
<feature type="region of interest" description="Disordered" evidence="1">
    <location>
        <begin position="163"/>
        <end position="183"/>
    </location>
</feature>
<dbReference type="EMBL" id="KN825707">
    <property type="protein sequence ID" value="KIK81919.1"/>
    <property type="molecule type" value="Genomic_DNA"/>
</dbReference>
<dbReference type="HOGENOM" id="CLU_690977_0_0_1"/>
<dbReference type="AlphaFoldDB" id="A0A0D0DJV2"/>